<dbReference type="Proteomes" id="UP000297245">
    <property type="component" value="Unassembled WGS sequence"/>
</dbReference>
<keyword evidence="3" id="KW-1185">Reference proteome</keyword>
<feature type="region of interest" description="Disordered" evidence="1">
    <location>
        <begin position="431"/>
        <end position="456"/>
    </location>
</feature>
<accession>A0A4S8LTW1</accession>
<sequence>MSSAQKLKRNISADPQKEAPLKKHKARKPFDDVRFKTPHATLLSQSEVYKLPSSVGPYVSPSDFSPIPNRASYQGSIRKTSSTNLKENSFTSNSPVVKSRPVTKKYGRSRRKQPSKKKSGLESPFNSCSSTSSPRSSSESIHAPNFKRTLSDNVFSPGHVKSASQSQVYGNVPDSSPTRPRRPSAPTPPRIKSRNYPPVLNCASAFDLHDPHTPGSIQPTLGPSDDFQTFFRAPSNTSLDWARPPSRASLFDCSGTYTLDDRMDLDIDNSVSGDEFFASARATSTPFKRFESSFTPGGTVDPAIFTTRDIPDTDSDSEDDENSSKSGSSLKIASRKRMKRSSGYATPNDSDAEEDSQDSIFGGGRSPWISDSLISPPNTMEWKASSKVNENHAYMQVPSEPQSEDVEMSEMVLQDMFDTLVLAEAIESPSREYQQVPRTRSVDNVAHPPERDTEASSPILRPVFGTRRTRSGTVVPPLVPTAQAPPSFLTRRTRSGTITSNNDSAVGGTRNHESTGTTLAPALPVVSVVPHRTRSGTVVSGPSGPASFPAVEDRSPSSGTSLAVHNLSVPVGPGKSARTGSVVATTSLAPVGEIFDSFTSSSPRNRIANGSIVALEASIDAAISSLPEAGIRTRNRTVTVNPGPTLDLVVEQGAVSSSSIRNQTNTDNTHGDNTFVEQPVPTMGVSTSTTAQLQVPSRAHDRVQDIDEEDPLNIMDLPLSFGTSQSASKCGASTSSPVQASRPTLGLRAKAKAVASKAKGMGMMGLTNKKGKDSLRARHEMARIVDYLAREEESDDELLLKPGDIIS</sequence>
<feature type="region of interest" description="Disordered" evidence="1">
    <location>
        <begin position="1"/>
        <end position="35"/>
    </location>
</feature>
<feature type="compositionally biased region" description="Low complexity" evidence="1">
    <location>
        <begin position="123"/>
        <end position="144"/>
    </location>
</feature>
<gene>
    <name evidence="2" type="ORF">K435DRAFT_967472</name>
</gene>
<feature type="region of interest" description="Disordered" evidence="1">
    <location>
        <begin position="492"/>
        <end position="517"/>
    </location>
</feature>
<protein>
    <submittedName>
        <fullName evidence="2">Uncharacterized protein</fullName>
    </submittedName>
</protein>
<feature type="compositionally biased region" description="Acidic residues" evidence="1">
    <location>
        <begin position="312"/>
        <end position="321"/>
    </location>
</feature>
<feature type="region of interest" description="Disordered" evidence="1">
    <location>
        <begin position="58"/>
        <end position="196"/>
    </location>
</feature>
<dbReference type="OrthoDB" id="3055857at2759"/>
<proteinExistence type="predicted"/>
<reference evidence="2 3" key="1">
    <citation type="journal article" date="2019" name="Nat. Ecol. Evol.">
        <title>Megaphylogeny resolves global patterns of mushroom evolution.</title>
        <authorList>
            <person name="Varga T."/>
            <person name="Krizsan K."/>
            <person name="Foldi C."/>
            <person name="Dima B."/>
            <person name="Sanchez-Garcia M."/>
            <person name="Sanchez-Ramirez S."/>
            <person name="Szollosi G.J."/>
            <person name="Szarkandi J.G."/>
            <person name="Papp V."/>
            <person name="Albert L."/>
            <person name="Andreopoulos W."/>
            <person name="Angelini C."/>
            <person name="Antonin V."/>
            <person name="Barry K.W."/>
            <person name="Bougher N.L."/>
            <person name="Buchanan P."/>
            <person name="Buyck B."/>
            <person name="Bense V."/>
            <person name="Catcheside P."/>
            <person name="Chovatia M."/>
            <person name="Cooper J."/>
            <person name="Damon W."/>
            <person name="Desjardin D."/>
            <person name="Finy P."/>
            <person name="Geml J."/>
            <person name="Haridas S."/>
            <person name="Hughes K."/>
            <person name="Justo A."/>
            <person name="Karasinski D."/>
            <person name="Kautmanova I."/>
            <person name="Kiss B."/>
            <person name="Kocsube S."/>
            <person name="Kotiranta H."/>
            <person name="LaButti K.M."/>
            <person name="Lechner B.E."/>
            <person name="Liimatainen K."/>
            <person name="Lipzen A."/>
            <person name="Lukacs Z."/>
            <person name="Mihaltcheva S."/>
            <person name="Morgado L.N."/>
            <person name="Niskanen T."/>
            <person name="Noordeloos M.E."/>
            <person name="Ohm R.A."/>
            <person name="Ortiz-Santana B."/>
            <person name="Ovrebo C."/>
            <person name="Racz N."/>
            <person name="Riley R."/>
            <person name="Savchenko A."/>
            <person name="Shiryaev A."/>
            <person name="Soop K."/>
            <person name="Spirin V."/>
            <person name="Szebenyi C."/>
            <person name="Tomsovsky M."/>
            <person name="Tulloss R.E."/>
            <person name="Uehling J."/>
            <person name="Grigoriev I.V."/>
            <person name="Vagvolgyi C."/>
            <person name="Papp T."/>
            <person name="Martin F.M."/>
            <person name="Miettinen O."/>
            <person name="Hibbett D.S."/>
            <person name="Nagy L.G."/>
        </authorList>
    </citation>
    <scope>NUCLEOTIDE SEQUENCE [LARGE SCALE GENOMIC DNA]</scope>
    <source>
        <strain evidence="2 3">CBS 962.96</strain>
    </source>
</reference>
<dbReference type="AlphaFoldDB" id="A0A4S8LTW1"/>
<feature type="compositionally biased region" description="Polar residues" evidence="1">
    <location>
        <begin position="71"/>
        <end position="96"/>
    </location>
</feature>
<evidence type="ECO:0000313" key="3">
    <source>
        <dbReference type="Proteomes" id="UP000297245"/>
    </source>
</evidence>
<feature type="region of interest" description="Disordered" evidence="1">
    <location>
        <begin position="534"/>
        <end position="559"/>
    </location>
</feature>
<organism evidence="2 3">
    <name type="scientific">Dendrothele bispora (strain CBS 962.96)</name>
    <dbReference type="NCBI Taxonomy" id="1314807"/>
    <lineage>
        <taxon>Eukaryota</taxon>
        <taxon>Fungi</taxon>
        <taxon>Dikarya</taxon>
        <taxon>Basidiomycota</taxon>
        <taxon>Agaricomycotina</taxon>
        <taxon>Agaricomycetes</taxon>
        <taxon>Agaricomycetidae</taxon>
        <taxon>Agaricales</taxon>
        <taxon>Agaricales incertae sedis</taxon>
        <taxon>Dendrothele</taxon>
    </lineage>
</organism>
<feature type="compositionally biased region" description="Basic residues" evidence="1">
    <location>
        <begin position="101"/>
        <end position="118"/>
    </location>
</feature>
<evidence type="ECO:0000313" key="2">
    <source>
        <dbReference type="EMBL" id="THU92964.1"/>
    </source>
</evidence>
<name>A0A4S8LTW1_DENBC</name>
<feature type="region of interest" description="Disordered" evidence="1">
    <location>
        <begin position="290"/>
        <end position="374"/>
    </location>
</feature>
<dbReference type="EMBL" id="ML179262">
    <property type="protein sequence ID" value="THU92964.1"/>
    <property type="molecule type" value="Genomic_DNA"/>
</dbReference>
<evidence type="ECO:0000256" key="1">
    <source>
        <dbReference type="SAM" id="MobiDB-lite"/>
    </source>
</evidence>
<feature type="compositionally biased region" description="Polar residues" evidence="1">
    <location>
        <begin position="495"/>
        <end position="504"/>
    </location>
</feature>